<dbReference type="EMBL" id="JAULSN010000002">
    <property type="protein sequence ID" value="KAK3380542.1"/>
    <property type="molecule type" value="Genomic_DNA"/>
</dbReference>
<evidence type="ECO:0000256" key="6">
    <source>
        <dbReference type="ARBA" id="ARBA00023049"/>
    </source>
</evidence>
<dbReference type="GO" id="GO:0046872">
    <property type="term" value="F:metal ion binding"/>
    <property type="evidence" value="ECO:0007669"/>
    <property type="project" value="UniProtKB-UniRule"/>
</dbReference>
<dbReference type="AlphaFoldDB" id="A0AAE0TUS9"/>
<evidence type="ECO:0000259" key="8">
    <source>
        <dbReference type="Pfam" id="PF01432"/>
    </source>
</evidence>
<keyword evidence="4 7" id="KW-0378">Hydrolase</keyword>
<reference evidence="9" key="1">
    <citation type="journal article" date="2023" name="Mol. Phylogenet. Evol.">
        <title>Genome-scale phylogeny and comparative genomics of the fungal order Sordariales.</title>
        <authorList>
            <person name="Hensen N."/>
            <person name="Bonometti L."/>
            <person name="Westerberg I."/>
            <person name="Brannstrom I.O."/>
            <person name="Guillou S."/>
            <person name="Cros-Aarteil S."/>
            <person name="Calhoun S."/>
            <person name="Haridas S."/>
            <person name="Kuo A."/>
            <person name="Mondo S."/>
            <person name="Pangilinan J."/>
            <person name="Riley R."/>
            <person name="LaButti K."/>
            <person name="Andreopoulos B."/>
            <person name="Lipzen A."/>
            <person name="Chen C."/>
            <person name="Yan M."/>
            <person name="Daum C."/>
            <person name="Ng V."/>
            <person name="Clum A."/>
            <person name="Steindorff A."/>
            <person name="Ohm R.A."/>
            <person name="Martin F."/>
            <person name="Silar P."/>
            <person name="Natvig D.O."/>
            <person name="Lalanne C."/>
            <person name="Gautier V."/>
            <person name="Ament-Velasquez S.L."/>
            <person name="Kruys A."/>
            <person name="Hutchinson M.I."/>
            <person name="Powell A.J."/>
            <person name="Barry K."/>
            <person name="Miller A.N."/>
            <person name="Grigoriev I.V."/>
            <person name="Debuchy R."/>
            <person name="Gladieux P."/>
            <person name="Hiltunen Thoren M."/>
            <person name="Johannesson H."/>
        </authorList>
    </citation>
    <scope>NUCLEOTIDE SEQUENCE</scope>
    <source>
        <strain evidence="9">CBS 958.72</strain>
    </source>
</reference>
<dbReference type="PANTHER" id="PTHR11804">
    <property type="entry name" value="PROTEASE M3 THIMET OLIGOPEPTIDASE-RELATED"/>
    <property type="match status" value="1"/>
</dbReference>
<dbReference type="GO" id="GO:0004222">
    <property type="term" value="F:metalloendopeptidase activity"/>
    <property type="evidence" value="ECO:0007669"/>
    <property type="project" value="InterPro"/>
</dbReference>
<dbReference type="Proteomes" id="UP001287356">
    <property type="component" value="Unassembled WGS sequence"/>
</dbReference>
<accession>A0AAE0TUS9</accession>
<comment type="similarity">
    <text evidence="1 7">Belongs to the peptidase M3 family.</text>
</comment>
<gene>
    <name evidence="9" type="ORF">B0T24DRAFT_676220</name>
</gene>
<keyword evidence="10" id="KW-1185">Reference proteome</keyword>
<evidence type="ECO:0000256" key="7">
    <source>
        <dbReference type="RuleBase" id="RU003435"/>
    </source>
</evidence>
<dbReference type="InterPro" id="IPR024079">
    <property type="entry name" value="MetalloPept_cat_dom_sf"/>
</dbReference>
<dbReference type="PANTHER" id="PTHR11804:SF84">
    <property type="entry name" value="SACCHAROLYSIN"/>
    <property type="match status" value="1"/>
</dbReference>
<sequence length="770" mass="84277">MATPPHPPQRVFDTDEIPQVMAGIINKFDATLDTISTTVQPLSAATDNNTVRPWSDIENEVDGDLGMIRTLRREGPNQATRRAAEAAWSAYGTAWNAWHKRPDLFALLKAVVSSDHPLPPKTQTWIDLHLAAQKTRQEPLPADHTVAQNLDAQIATLRGAYSAALKSESGGIWFTADELLGVPETAPLSTQPRSARGTDGPNAGKTFASFAVGDEAILQEARSADTRQRMYVGAHAKLAHAAPTFKAVVVQHDAAARARGYANHSARQLANQIAPSTAWVATFLAQLKHALVPRGRVLLDICRLRRGVDLRLTPDEALAEPLPPWDYAYYRERLCEEYGLLDHDSSCLAPYLSVEHTVPAMLSVVGELFAVRFDRVTPETWDPRLTLREDVDVFAVWDEGVGENTFLGYLYLDLFWHDGKTKTGMVAYTRPICVGHTATASGVRKYPSVCLVLNLAPTNPVLGFHGVRIFAHELGHCMHVLFQQVTHAITSGRHLGSDYVEIPSHVFEHIFLRQDTLKKIGRHRAYLDADAMRAWTAAHPDATCPPPEHIPDGLLQTTADSLAFLTLYGNLGSLGGAMLDHALHTPATHAAIEAVDVAAAWYAIEEELKGLDLSAVKPIGHQYLLVHTVVHEAFAGRGYSHILFVLPSLPVSKKELTERSGRAIAADIFAARFAHDLHSPGEWARFRAALLQDDGCGAVDLLARVEGYLGRAFNPRTLVECLDGLDAFLARARRDYAARLGAVEVKGAVQGLMGEGGDEEEVQKRGCRIS</sequence>
<evidence type="ECO:0000313" key="9">
    <source>
        <dbReference type="EMBL" id="KAK3380542.1"/>
    </source>
</evidence>
<dbReference type="InterPro" id="IPR001567">
    <property type="entry name" value="Pept_M3A_M3B_dom"/>
</dbReference>
<keyword evidence="5 7" id="KW-0862">Zinc</keyword>
<dbReference type="SUPFAM" id="SSF55486">
    <property type="entry name" value="Metalloproteases ('zincins'), catalytic domain"/>
    <property type="match status" value="1"/>
</dbReference>
<keyword evidence="6 7" id="KW-0482">Metalloprotease</keyword>
<keyword evidence="3 7" id="KW-0479">Metal-binding</keyword>
<evidence type="ECO:0000256" key="1">
    <source>
        <dbReference type="ARBA" id="ARBA00006040"/>
    </source>
</evidence>
<evidence type="ECO:0000256" key="2">
    <source>
        <dbReference type="ARBA" id="ARBA00022670"/>
    </source>
</evidence>
<organism evidence="9 10">
    <name type="scientific">Lasiosphaeria ovina</name>
    <dbReference type="NCBI Taxonomy" id="92902"/>
    <lineage>
        <taxon>Eukaryota</taxon>
        <taxon>Fungi</taxon>
        <taxon>Dikarya</taxon>
        <taxon>Ascomycota</taxon>
        <taxon>Pezizomycotina</taxon>
        <taxon>Sordariomycetes</taxon>
        <taxon>Sordariomycetidae</taxon>
        <taxon>Sordariales</taxon>
        <taxon>Lasiosphaeriaceae</taxon>
        <taxon>Lasiosphaeria</taxon>
    </lineage>
</organism>
<dbReference type="Pfam" id="PF01432">
    <property type="entry name" value="Peptidase_M3"/>
    <property type="match status" value="1"/>
</dbReference>
<comment type="caution">
    <text evidence="9">The sequence shown here is derived from an EMBL/GenBank/DDBJ whole genome shotgun (WGS) entry which is preliminary data.</text>
</comment>
<proteinExistence type="inferred from homology"/>
<keyword evidence="2 7" id="KW-0645">Protease</keyword>
<evidence type="ECO:0000256" key="4">
    <source>
        <dbReference type="ARBA" id="ARBA00022801"/>
    </source>
</evidence>
<dbReference type="GO" id="GO:0006518">
    <property type="term" value="P:peptide metabolic process"/>
    <property type="evidence" value="ECO:0007669"/>
    <property type="project" value="TreeGrafter"/>
</dbReference>
<evidence type="ECO:0000256" key="5">
    <source>
        <dbReference type="ARBA" id="ARBA00022833"/>
    </source>
</evidence>
<dbReference type="GO" id="GO:0006508">
    <property type="term" value="P:proteolysis"/>
    <property type="evidence" value="ECO:0007669"/>
    <property type="project" value="UniProtKB-KW"/>
</dbReference>
<feature type="domain" description="Peptidase M3A/M3B catalytic" evidence="8">
    <location>
        <begin position="218"/>
        <end position="630"/>
    </location>
</feature>
<dbReference type="InterPro" id="IPR045090">
    <property type="entry name" value="Pept_M3A_M3B"/>
</dbReference>
<dbReference type="Gene3D" id="1.10.1370.10">
    <property type="entry name" value="Neurolysin, domain 3"/>
    <property type="match status" value="1"/>
</dbReference>
<protein>
    <recommendedName>
        <fullName evidence="8">Peptidase M3A/M3B catalytic domain-containing protein</fullName>
    </recommendedName>
</protein>
<evidence type="ECO:0000313" key="10">
    <source>
        <dbReference type="Proteomes" id="UP001287356"/>
    </source>
</evidence>
<name>A0AAE0TUS9_9PEZI</name>
<reference evidence="9" key="2">
    <citation type="submission" date="2023-06" db="EMBL/GenBank/DDBJ databases">
        <authorList>
            <consortium name="Lawrence Berkeley National Laboratory"/>
            <person name="Haridas S."/>
            <person name="Hensen N."/>
            <person name="Bonometti L."/>
            <person name="Westerberg I."/>
            <person name="Brannstrom I.O."/>
            <person name="Guillou S."/>
            <person name="Cros-Aarteil S."/>
            <person name="Calhoun S."/>
            <person name="Kuo A."/>
            <person name="Mondo S."/>
            <person name="Pangilinan J."/>
            <person name="Riley R."/>
            <person name="Labutti K."/>
            <person name="Andreopoulos B."/>
            <person name="Lipzen A."/>
            <person name="Chen C."/>
            <person name="Yanf M."/>
            <person name="Daum C."/>
            <person name="Ng V."/>
            <person name="Clum A."/>
            <person name="Steindorff A."/>
            <person name="Ohm R."/>
            <person name="Martin F."/>
            <person name="Silar P."/>
            <person name="Natvig D."/>
            <person name="Lalanne C."/>
            <person name="Gautier V."/>
            <person name="Ament-Velasquez S.L."/>
            <person name="Kruys A."/>
            <person name="Hutchinson M.I."/>
            <person name="Powell A.J."/>
            <person name="Barry K."/>
            <person name="Miller A.N."/>
            <person name="Grigoriev I.V."/>
            <person name="Debuchy R."/>
            <person name="Gladieux P."/>
            <person name="Thoren M.H."/>
            <person name="Johannesson H."/>
        </authorList>
    </citation>
    <scope>NUCLEOTIDE SEQUENCE</scope>
    <source>
        <strain evidence="9">CBS 958.72</strain>
    </source>
</reference>
<comment type="cofactor">
    <cofactor evidence="7">
        <name>Zn(2+)</name>
        <dbReference type="ChEBI" id="CHEBI:29105"/>
    </cofactor>
    <text evidence="7">Binds 1 zinc ion.</text>
</comment>
<dbReference type="InterPro" id="IPR024077">
    <property type="entry name" value="Neurolysin/TOP_dom2"/>
</dbReference>
<evidence type="ECO:0000256" key="3">
    <source>
        <dbReference type="ARBA" id="ARBA00022723"/>
    </source>
</evidence>
<dbReference type="Gene3D" id="3.40.390.10">
    <property type="entry name" value="Collagenase (Catalytic Domain)"/>
    <property type="match status" value="1"/>
</dbReference>